<reference evidence="7 8" key="1">
    <citation type="submission" date="2013-04" db="EMBL/GenBank/DDBJ databases">
        <title>The Genome Sequence of Sutterella wadsworthensis HGA0223.</title>
        <authorList>
            <consortium name="The Broad Institute Genomics Platform"/>
            <person name="Earl A."/>
            <person name="Ward D."/>
            <person name="Feldgarden M."/>
            <person name="Gevers D."/>
            <person name="Schmidt T.M."/>
            <person name="Dover J."/>
            <person name="Dai D."/>
            <person name="Walker B."/>
            <person name="Young S."/>
            <person name="Zeng Q."/>
            <person name="Gargeya S."/>
            <person name="Fitzgerald M."/>
            <person name="Haas B."/>
            <person name="Abouelleil A."/>
            <person name="Allen A.W."/>
            <person name="Alvarado L."/>
            <person name="Arachchi H.M."/>
            <person name="Berlin A.M."/>
            <person name="Chapman S.B."/>
            <person name="Gainer-Dewar J."/>
            <person name="Goldberg J."/>
            <person name="Griggs A."/>
            <person name="Gujja S."/>
            <person name="Hansen M."/>
            <person name="Howarth C."/>
            <person name="Imamovic A."/>
            <person name="Ireland A."/>
            <person name="Larimer J."/>
            <person name="McCowan C."/>
            <person name="Murphy C."/>
            <person name="Pearson M."/>
            <person name="Poon T.W."/>
            <person name="Priest M."/>
            <person name="Roberts A."/>
            <person name="Saif S."/>
            <person name="Shea T."/>
            <person name="Sisk P."/>
            <person name="Sykes S."/>
            <person name="Wortman J."/>
            <person name="Nusbaum C."/>
            <person name="Birren B."/>
        </authorList>
    </citation>
    <scope>NUCLEOTIDE SEQUENCE [LARGE SCALE GENOMIC DNA]</scope>
    <source>
        <strain evidence="7 8">HGA0223</strain>
    </source>
</reference>
<dbReference type="InterPro" id="IPR027477">
    <property type="entry name" value="Succ_DH/fumarate_Rdtase_cat_sf"/>
</dbReference>
<evidence type="ECO:0000256" key="2">
    <source>
        <dbReference type="ARBA" id="ARBA00022630"/>
    </source>
</evidence>
<comment type="similarity">
    <text evidence="5">Belongs to the FAD-dependent oxidoreductase 2 family. FRD/SDH subfamily.</text>
</comment>
<comment type="caution">
    <text evidence="7">The sequence shown here is derived from an EMBL/GenBank/DDBJ whole genome shotgun (WGS) entry which is preliminary data.</text>
</comment>
<sequence>MTANISRRRLIESSIVGTAALAGATSAFASKPVAKWDETVDIIVVGSGFAGLAAAIEAKNAGANVIVLEKMAVFGGNSAINGGILTATGCPQQKLHGIKDSVDLLEKDILAAGNYMNYVDKVRFMAERALSNYEWTVNYLGVEYLPDAIGQEGGHSVPRYVTTKNGSGSGIVSKEIDKCKELGIPLRNRVFVERIIRGEDGRVEGLEVREGYRFPREDSGKTKFIRAKKGVVLCYGGFSADVTYRMYQDPKLNETLDTTNQPGATSELWRETSAIGALQVQNDWIQCGPWGCPREKGMGIGWMFNQTAAAEYGLWVNSDGARFVNELANRKVRADAIMVEQANGRKCFAICNEPNVGPLKKQRPGLLDRMLERKIVEKYDTLEDLAKAAGIKPDALKAQVEKFNEVVKAKADPVWNRYINNDQVPLVDGPWYVCELQPKVHHCMGGLVTDKECRVLDVRTYKPIPGLYAAGEATGGVHGAVRLGSVAILDCLVYGRVAGQTAAKA</sequence>
<dbReference type="RefSeq" id="WP_016474273.1">
    <property type="nucleotide sequence ID" value="NZ_KE150480.1"/>
</dbReference>
<evidence type="ECO:0000313" key="8">
    <source>
        <dbReference type="Proteomes" id="UP000014400"/>
    </source>
</evidence>
<dbReference type="EMBL" id="ATCF01000012">
    <property type="protein sequence ID" value="EPE00228.1"/>
    <property type="molecule type" value="Genomic_DNA"/>
</dbReference>
<organism evidence="7 8">
    <name type="scientific">Sutterella wadsworthensis HGA0223</name>
    <dbReference type="NCBI Taxonomy" id="1203554"/>
    <lineage>
        <taxon>Bacteria</taxon>
        <taxon>Pseudomonadati</taxon>
        <taxon>Pseudomonadota</taxon>
        <taxon>Betaproteobacteria</taxon>
        <taxon>Burkholderiales</taxon>
        <taxon>Sutterellaceae</taxon>
        <taxon>Sutterella</taxon>
    </lineage>
</organism>
<feature type="domain" description="FAD-dependent oxidoreductase 2 FAD-binding" evidence="6">
    <location>
        <begin position="41"/>
        <end position="486"/>
    </location>
</feature>
<dbReference type="AlphaFoldDB" id="S3C1Q8"/>
<keyword evidence="8" id="KW-1185">Reference proteome</keyword>
<dbReference type="GeneID" id="64061222"/>
<dbReference type="InterPro" id="IPR010960">
    <property type="entry name" value="Flavocytochrome_c"/>
</dbReference>
<dbReference type="SUPFAM" id="SSF56425">
    <property type="entry name" value="Succinate dehydrogenase/fumarate reductase flavoprotein, catalytic domain"/>
    <property type="match status" value="1"/>
</dbReference>
<dbReference type="STRING" id="1203554.HMPREF1476_00957"/>
<dbReference type="PRINTS" id="PR00368">
    <property type="entry name" value="FADPNR"/>
</dbReference>
<dbReference type="PANTHER" id="PTHR43400">
    <property type="entry name" value="FUMARATE REDUCTASE"/>
    <property type="match status" value="1"/>
</dbReference>
<dbReference type="Gene3D" id="3.50.50.60">
    <property type="entry name" value="FAD/NAD(P)-binding domain"/>
    <property type="match status" value="1"/>
</dbReference>
<dbReference type="InterPro" id="IPR003953">
    <property type="entry name" value="FAD-dep_OxRdtase_2_FAD-bd"/>
</dbReference>
<dbReference type="PANTHER" id="PTHR43400:SF7">
    <property type="entry name" value="FAD-DEPENDENT OXIDOREDUCTASE 2 FAD BINDING DOMAIN-CONTAINING PROTEIN"/>
    <property type="match status" value="1"/>
</dbReference>
<evidence type="ECO:0000259" key="6">
    <source>
        <dbReference type="Pfam" id="PF00890"/>
    </source>
</evidence>
<dbReference type="InterPro" id="IPR050315">
    <property type="entry name" value="FAD-oxidoreductase_2"/>
</dbReference>
<feature type="signal peptide" evidence="5">
    <location>
        <begin position="1"/>
        <end position="29"/>
    </location>
</feature>
<feature type="chain" id="PRO_5022258988" evidence="5">
    <location>
        <begin position="30"/>
        <end position="505"/>
    </location>
</feature>
<dbReference type="Proteomes" id="UP000014400">
    <property type="component" value="Unassembled WGS sequence"/>
</dbReference>
<dbReference type="PATRIC" id="fig|1203554.3.peg.981"/>
<comment type="cofactor">
    <cofactor evidence="1">
        <name>FAD</name>
        <dbReference type="ChEBI" id="CHEBI:57692"/>
    </cofactor>
</comment>
<dbReference type="InterPro" id="IPR036188">
    <property type="entry name" value="FAD/NAD-bd_sf"/>
</dbReference>
<evidence type="ECO:0000256" key="1">
    <source>
        <dbReference type="ARBA" id="ARBA00001974"/>
    </source>
</evidence>
<keyword evidence="4 5" id="KW-0560">Oxidoreductase</keyword>
<dbReference type="HOGENOM" id="CLU_011398_4_5_4"/>
<dbReference type="SUPFAM" id="SSF51905">
    <property type="entry name" value="FAD/NAD(P)-binding domain"/>
    <property type="match status" value="1"/>
</dbReference>
<dbReference type="Gene3D" id="3.90.700.10">
    <property type="entry name" value="Succinate dehydrogenase/fumarate reductase flavoprotein, catalytic domain"/>
    <property type="match status" value="1"/>
</dbReference>
<evidence type="ECO:0000256" key="5">
    <source>
        <dbReference type="RuleBase" id="RU366062"/>
    </source>
</evidence>
<dbReference type="Pfam" id="PF00890">
    <property type="entry name" value="FAD_binding_2"/>
    <property type="match status" value="1"/>
</dbReference>
<name>S3C1Q8_9BURK</name>
<keyword evidence="5" id="KW-0732">Signal</keyword>
<gene>
    <name evidence="7" type="ORF">HMPREF1476_00957</name>
</gene>
<keyword evidence="2 5" id="KW-0285">Flavoprotein</keyword>
<dbReference type="PRINTS" id="PR00411">
    <property type="entry name" value="PNDRDTASEI"/>
</dbReference>
<evidence type="ECO:0000256" key="3">
    <source>
        <dbReference type="ARBA" id="ARBA00022827"/>
    </source>
</evidence>
<dbReference type="eggNOG" id="COG1053">
    <property type="taxonomic scope" value="Bacteria"/>
</dbReference>
<protein>
    <submittedName>
        <fullName evidence="7">Flavocytochrome c</fullName>
    </submittedName>
</protein>
<dbReference type="NCBIfam" id="TIGR01813">
    <property type="entry name" value="flavo_cyto_c"/>
    <property type="match status" value="1"/>
</dbReference>
<dbReference type="GO" id="GO:0016491">
    <property type="term" value="F:oxidoreductase activity"/>
    <property type="evidence" value="ECO:0007669"/>
    <property type="project" value="UniProtKB-KW"/>
</dbReference>
<keyword evidence="3 5" id="KW-0274">FAD</keyword>
<dbReference type="InterPro" id="IPR006311">
    <property type="entry name" value="TAT_signal"/>
</dbReference>
<dbReference type="PROSITE" id="PS51318">
    <property type="entry name" value="TAT"/>
    <property type="match status" value="1"/>
</dbReference>
<evidence type="ECO:0000313" key="7">
    <source>
        <dbReference type="EMBL" id="EPE00228.1"/>
    </source>
</evidence>
<evidence type="ECO:0000256" key="4">
    <source>
        <dbReference type="ARBA" id="ARBA00023002"/>
    </source>
</evidence>
<proteinExistence type="inferred from homology"/>
<accession>S3C1Q8</accession>
<dbReference type="GO" id="GO:0010181">
    <property type="term" value="F:FMN binding"/>
    <property type="evidence" value="ECO:0007669"/>
    <property type="project" value="InterPro"/>
</dbReference>